<name>A0A6S7ECS4_9BURK</name>
<gene>
    <name evidence="3" type="ORF">LMG26858_04475</name>
</gene>
<protein>
    <recommendedName>
        <fullName evidence="5">ABC transporter substrate-binding protein</fullName>
    </recommendedName>
</protein>
<feature type="signal peptide" evidence="2">
    <location>
        <begin position="1"/>
        <end position="26"/>
    </location>
</feature>
<evidence type="ECO:0000313" key="4">
    <source>
        <dbReference type="Proteomes" id="UP000494117"/>
    </source>
</evidence>
<dbReference type="Pfam" id="PF13531">
    <property type="entry name" value="SBP_bac_11"/>
    <property type="match status" value="1"/>
</dbReference>
<feature type="chain" id="PRO_5028839590" description="ABC transporter substrate-binding protein" evidence="2">
    <location>
        <begin position="27"/>
        <end position="362"/>
    </location>
</feature>
<accession>A0A6S7ECS4</accession>
<dbReference type="RefSeq" id="WP_175209162.1">
    <property type="nucleotide sequence ID" value="NZ_CADILG010000039.1"/>
</dbReference>
<dbReference type="PANTHER" id="PTHR30006">
    <property type="entry name" value="THIAMINE-BINDING PERIPLASMIC PROTEIN-RELATED"/>
    <property type="match status" value="1"/>
</dbReference>
<dbReference type="AlphaFoldDB" id="A0A6S7ECS4"/>
<evidence type="ECO:0000313" key="3">
    <source>
        <dbReference type="EMBL" id="CAB3905805.1"/>
    </source>
</evidence>
<evidence type="ECO:0000256" key="2">
    <source>
        <dbReference type="SAM" id="SignalP"/>
    </source>
</evidence>
<organism evidence="3 4">
    <name type="scientific">Achromobacter anxifer</name>
    <dbReference type="NCBI Taxonomy" id="1287737"/>
    <lineage>
        <taxon>Bacteria</taxon>
        <taxon>Pseudomonadati</taxon>
        <taxon>Pseudomonadota</taxon>
        <taxon>Betaproteobacteria</taxon>
        <taxon>Burkholderiales</taxon>
        <taxon>Alcaligenaceae</taxon>
        <taxon>Achromobacter</taxon>
    </lineage>
</organism>
<evidence type="ECO:0000256" key="1">
    <source>
        <dbReference type="ARBA" id="ARBA00022729"/>
    </source>
</evidence>
<dbReference type="GO" id="GO:0030288">
    <property type="term" value="C:outer membrane-bounded periplasmic space"/>
    <property type="evidence" value="ECO:0007669"/>
    <property type="project" value="TreeGrafter"/>
</dbReference>
<reference evidence="3 4" key="1">
    <citation type="submission" date="2020-04" db="EMBL/GenBank/DDBJ databases">
        <authorList>
            <person name="De Canck E."/>
        </authorList>
    </citation>
    <scope>NUCLEOTIDE SEQUENCE [LARGE SCALE GENOMIC DNA]</scope>
    <source>
        <strain evidence="3 4">LMG 26858</strain>
    </source>
</reference>
<dbReference type="PANTHER" id="PTHR30006:SF25">
    <property type="entry name" value="PHOSPHOGLYCERATE TRANSPORT REGULATORY PROTEIN PGTC"/>
    <property type="match status" value="1"/>
</dbReference>
<dbReference type="Proteomes" id="UP000494117">
    <property type="component" value="Unassembled WGS sequence"/>
</dbReference>
<evidence type="ECO:0008006" key="5">
    <source>
        <dbReference type="Google" id="ProtNLM"/>
    </source>
</evidence>
<dbReference type="SUPFAM" id="SSF53850">
    <property type="entry name" value="Periplasmic binding protein-like II"/>
    <property type="match status" value="1"/>
</dbReference>
<keyword evidence="1 2" id="KW-0732">Signal</keyword>
<keyword evidence="4" id="KW-1185">Reference proteome</keyword>
<proteinExistence type="predicted"/>
<dbReference type="EMBL" id="CADILG010000039">
    <property type="protein sequence ID" value="CAB3905805.1"/>
    <property type="molecule type" value="Genomic_DNA"/>
</dbReference>
<dbReference type="Gene3D" id="3.40.190.10">
    <property type="entry name" value="Periplasmic binding protein-like II"/>
    <property type="match status" value="2"/>
</dbReference>
<sequence>MKLDLLKPLRLLAALAALLPAAAGLAAETSADGLTLGPADSRNVLVVHASNNVQVFRGVLEDFSKLNPGLRLEYTELSTQELYSGTVARAAQADAPKGGPDLIISSAMDLQTKLVNDGYAQAHVSPETRALPSWANWRDEVFSIGTDPIVMVYNTGKLAAQRAPRTRRELLSLLQAPDQPLAGAISTYDVEGSGIGYLAATQDTRLDSMAGALLAELGRNRVTVHASTEDALDKLERGETALAYNLLESYARHRIAQGAPLAVVYPQDYTLMLSRSAIIPRLAPRADLGAQFLDYLLSPRGQEMVAQQSGMRPVAASVTPEAGVRPVGLGVGLLVYLDPLKKRHFLDLWRAAIHPPGAPGQP</sequence>